<dbReference type="Proteomes" id="UP001168528">
    <property type="component" value="Unassembled WGS sequence"/>
</dbReference>
<accession>A0ABT8RIU1</accession>
<name>A0ABT8RIU1_9BACT</name>
<sequence length="200" mass="23561">MEAIKIYRGRFKDQNLISSHFSESVLVKCPSCQNRAEVKTNKKTFQTVFHCPTCCHHYATNNTVLDMSLKVYCNSCAHRISIHMPNVTSKKQAILVRCPDCGDTQSYQPTYTQHLRLLRTAQATDPFLGLELWYNAPYKDHTLWAYNYQHLEYLEQYIEAKLRERNNRRYTTMVEKLPQFIKSAKNREALLKVIQKLKHK</sequence>
<comment type="caution">
    <text evidence="1">The sequence shown here is derived from an EMBL/GenBank/DDBJ whole genome shotgun (WGS) entry which is preliminary data.</text>
</comment>
<proteinExistence type="predicted"/>
<dbReference type="RefSeq" id="WP_302042083.1">
    <property type="nucleotide sequence ID" value="NZ_JAUKPO010000051.1"/>
</dbReference>
<evidence type="ECO:0000313" key="2">
    <source>
        <dbReference type="Proteomes" id="UP001168528"/>
    </source>
</evidence>
<dbReference type="EMBL" id="JAUKPO010000051">
    <property type="protein sequence ID" value="MDO1451284.1"/>
    <property type="molecule type" value="Genomic_DNA"/>
</dbReference>
<protein>
    <recommendedName>
        <fullName evidence="3">Replication restart DNA helicase PriA</fullName>
    </recommendedName>
</protein>
<evidence type="ECO:0000313" key="1">
    <source>
        <dbReference type="EMBL" id="MDO1451284.1"/>
    </source>
</evidence>
<organism evidence="1 2">
    <name type="scientific">Rhodocytophaga aerolata</name>
    <dbReference type="NCBI Taxonomy" id="455078"/>
    <lineage>
        <taxon>Bacteria</taxon>
        <taxon>Pseudomonadati</taxon>
        <taxon>Bacteroidota</taxon>
        <taxon>Cytophagia</taxon>
        <taxon>Cytophagales</taxon>
        <taxon>Rhodocytophagaceae</taxon>
        <taxon>Rhodocytophaga</taxon>
    </lineage>
</organism>
<keyword evidence="2" id="KW-1185">Reference proteome</keyword>
<gene>
    <name evidence="1" type="ORF">Q0590_33730</name>
</gene>
<reference evidence="1" key="1">
    <citation type="submission" date="2023-07" db="EMBL/GenBank/DDBJ databases">
        <title>The genome sequence of Rhodocytophaga aerolata KACC 12507.</title>
        <authorList>
            <person name="Zhang X."/>
        </authorList>
    </citation>
    <scope>NUCLEOTIDE SEQUENCE</scope>
    <source>
        <strain evidence="1">KACC 12507</strain>
    </source>
</reference>
<evidence type="ECO:0008006" key="3">
    <source>
        <dbReference type="Google" id="ProtNLM"/>
    </source>
</evidence>